<protein>
    <submittedName>
        <fullName evidence="1">Uncharacterized protein</fullName>
    </submittedName>
</protein>
<evidence type="ECO:0000313" key="2">
    <source>
        <dbReference type="Proteomes" id="UP001597231"/>
    </source>
</evidence>
<dbReference type="EMBL" id="JBHTLT010000042">
    <property type="protein sequence ID" value="MFD1205226.1"/>
    <property type="molecule type" value="Genomic_DNA"/>
</dbReference>
<comment type="caution">
    <text evidence="1">The sequence shown here is derived from an EMBL/GenBank/DDBJ whole genome shotgun (WGS) entry which is preliminary data.</text>
</comment>
<dbReference type="RefSeq" id="WP_381480424.1">
    <property type="nucleotide sequence ID" value="NZ_JBHTLT010000042.1"/>
</dbReference>
<proteinExistence type="predicted"/>
<keyword evidence="2" id="KW-1185">Reference proteome</keyword>
<organism evidence="1 2">
    <name type="scientific">Sporosarcina contaminans</name>
    <dbReference type="NCBI Taxonomy" id="633403"/>
    <lineage>
        <taxon>Bacteria</taxon>
        <taxon>Bacillati</taxon>
        <taxon>Bacillota</taxon>
        <taxon>Bacilli</taxon>
        <taxon>Bacillales</taxon>
        <taxon>Caryophanaceae</taxon>
        <taxon>Sporosarcina</taxon>
    </lineage>
</organism>
<dbReference type="InterPro" id="IPR015947">
    <property type="entry name" value="PUA-like_sf"/>
</dbReference>
<sequence>MKKAIFLSIKPQYCKLIESQKKVNEFRTFIPKEEVEYFWIYESAPTSALKYIAKVSKPISYPNKIAVIGDGDDRFNMGLTKYKYAYTIESLYKLATPLSLNFLRKEFNFYPPQGYSYLRTYSDLVEYVDEKIPLKKVF</sequence>
<dbReference type="Proteomes" id="UP001597231">
    <property type="component" value="Unassembled WGS sequence"/>
</dbReference>
<evidence type="ECO:0000313" key="1">
    <source>
        <dbReference type="EMBL" id="MFD1205226.1"/>
    </source>
</evidence>
<accession>A0ABW3TWK7</accession>
<name>A0ABW3TWK7_9BACL</name>
<reference evidence="2" key="1">
    <citation type="journal article" date="2019" name="Int. J. Syst. Evol. Microbiol.">
        <title>The Global Catalogue of Microorganisms (GCM) 10K type strain sequencing project: providing services to taxonomists for standard genome sequencing and annotation.</title>
        <authorList>
            <consortium name="The Broad Institute Genomics Platform"/>
            <consortium name="The Broad Institute Genome Sequencing Center for Infectious Disease"/>
            <person name="Wu L."/>
            <person name="Ma J."/>
        </authorList>
    </citation>
    <scope>NUCLEOTIDE SEQUENCE [LARGE SCALE GENOMIC DNA]</scope>
    <source>
        <strain evidence="2">CCUG 53915</strain>
    </source>
</reference>
<gene>
    <name evidence="1" type="ORF">ACFQ38_08925</name>
</gene>
<dbReference type="SUPFAM" id="SSF88697">
    <property type="entry name" value="PUA domain-like"/>
    <property type="match status" value="1"/>
</dbReference>